<reference evidence="5" key="1">
    <citation type="submission" date="2020-11" db="EMBL/GenBank/DDBJ databases">
        <authorList>
            <person name="Tran Van P."/>
        </authorList>
    </citation>
    <scope>NUCLEOTIDE SEQUENCE</scope>
</reference>
<dbReference type="AlphaFoldDB" id="A0A7R9KU48"/>
<dbReference type="GO" id="GO:0000792">
    <property type="term" value="C:heterochromatin"/>
    <property type="evidence" value="ECO:0007669"/>
    <property type="project" value="UniProtKB-ARBA"/>
</dbReference>
<evidence type="ECO:0000313" key="5">
    <source>
        <dbReference type="EMBL" id="CAD7629122.1"/>
    </source>
</evidence>
<dbReference type="EMBL" id="OC861039">
    <property type="protein sequence ID" value="CAD7629122.1"/>
    <property type="molecule type" value="Genomic_DNA"/>
</dbReference>
<dbReference type="InterPro" id="IPR023779">
    <property type="entry name" value="Chromodomain_CS"/>
</dbReference>
<evidence type="ECO:0000256" key="1">
    <source>
        <dbReference type="ARBA" id="ARBA00004123"/>
    </source>
</evidence>
<dbReference type="Gene3D" id="2.40.50.40">
    <property type="match status" value="2"/>
</dbReference>
<evidence type="ECO:0000259" key="4">
    <source>
        <dbReference type="PROSITE" id="PS50013"/>
    </source>
</evidence>
<feature type="compositionally biased region" description="Low complexity" evidence="3">
    <location>
        <begin position="68"/>
        <end position="82"/>
    </location>
</feature>
<dbReference type="CDD" id="cd00024">
    <property type="entry name" value="CD_CSD"/>
    <property type="match status" value="1"/>
</dbReference>
<dbReference type="PANTHER" id="PTHR22812">
    <property type="entry name" value="CHROMOBOX PROTEIN"/>
    <property type="match status" value="1"/>
</dbReference>
<keyword evidence="6" id="KW-1185">Reference proteome</keyword>
<gene>
    <name evidence="5" type="ORF">OSB1V03_LOCUS9539</name>
</gene>
<dbReference type="InterPro" id="IPR016197">
    <property type="entry name" value="Chromo-like_dom_sf"/>
</dbReference>
<feature type="region of interest" description="Disordered" evidence="3">
    <location>
        <begin position="68"/>
        <end position="95"/>
    </location>
</feature>
<dbReference type="SMART" id="SM00300">
    <property type="entry name" value="ChSh"/>
    <property type="match status" value="1"/>
</dbReference>
<evidence type="ECO:0000313" key="6">
    <source>
        <dbReference type="Proteomes" id="UP000759131"/>
    </source>
</evidence>
<dbReference type="PROSITE" id="PS00598">
    <property type="entry name" value="CHROMO_1"/>
    <property type="match status" value="1"/>
</dbReference>
<dbReference type="Proteomes" id="UP000759131">
    <property type="component" value="Unassembled WGS sequence"/>
</dbReference>
<dbReference type="InterPro" id="IPR008251">
    <property type="entry name" value="Chromo_shadow_dom"/>
</dbReference>
<dbReference type="SMART" id="SM00298">
    <property type="entry name" value="CHROMO"/>
    <property type="match status" value="1"/>
</dbReference>
<dbReference type="CDD" id="cd00034">
    <property type="entry name" value="CSD"/>
    <property type="match status" value="1"/>
</dbReference>
<sequence>MSEAIDDNNFKVEKILKSRQRNGRIEYFVKWHDFPDSGNTWEPIDHLIDGCHHLIRQFERIDTTAITHTTHTTHSTDTTHTTPQDKSDGQTPAGAPIILLSDSDSLSDTSDTISSLEPHDNTVVDPIDPVVNAVPEKGAKEYRVFPSHLIPKEIIGAAHDGQHIWFFMTWINSTEESVVLGSEANTHCPQLVIQFYEKRAFFQ</sequence>
<evidence type="ECO:0000256" key="2">
    <source>
        <dbReference type="ARBA" id="ARBA00023242"/>
    </source>
</evidence>
<comment type="subcellular location">
    <subcellularLocation>
        <location evidence="1">Nucleus</location>
    </subcellularLocation>
</comment>
<proteinExistence type="predicted"/>
<organism evidence="5">
    <name type="scientific">Medioppia subpectinata</name>
    <dbReference type="NCBI Taxonomy" id="1979941"/>
    <lineage>
        <taxon>Eukaryota</taxon>
        <taxon>Metazoa</taxon>
        <taxon>Ecdysozoa</taxon>
        <taxon>Arthropoda</taxon>
        <taxon>Chelicerata</taxon>
        <taxon>Arachnida</taxon>
        <taxon>Acari</taxon>
        <taxon>Acariformes</taxon>
        <taxon>Sarcoptiformes</taxon>
        <taxon>Oribatida</taxon>
        <taxon>Brachypylina</taxon>
        <taxon>Oppioidea</taxon>
        <taxon>Oppiidae</taxon>
        <taxon>Medioppia</taxon>
    </lineage>
</organism>
<dbReference type="InterPro" id="IPR051219">
    <property type="entry name" value="Heterochromatin_chromo-domain"/>
</dbReference>
<dbReference type="Pfam" id="PF01393">
    <property type="entry name" value="Chromo_shadow"/>
    <property type="match status" value="1"/>
</dbReference>
<accession>A0A7R9KU48</accession>
<dbReference type="Pfam" id="PF00385">
    <property type="entry name" value="Chromo"/>
    <property type="match status" value="1"/>
</dbReference>
<evidence type="ECO:0000256" key="3">
    <source>
        <dbReference type="SAM" id="MobiDB-lite"/>
    </source>
</evidence>
<dbReference type="InterPro" id="IPR023780">
    <property type="entry name" value="Chromo_domain"/>
</dbReference>
<dbReference type="OrthoDB" id="6421266at2759"/>
<name>A0A7R9KU48_9ACAR</name>
<dbReference type="InterPro" id="IPR000953">
    <property type="entry name" value="Chromo/chromo_shadow_dom"/>
</dbReference>
<dbReference type="EMBL" id="CAJPIZ010006464">
    <property type="protein sequence ID" value="CAG2109552.1"/>
    <property type="molecule type" value="Genomic_DNA"/>
</dbReference>
<feature type="domain" description="Chromo" evidence="4">
    <location>
        <begin position="10"/>
        <end position="60"/>
    </location>
</feature>
<keyword evidence="2" id="KW-0539">Nucleus</keyword>
<dbReference type="PROSITE" id="PS50013">
    <property type="entry name" value="CHROMO_2"/>
    <property type="match status" value="1"/>
</dbReference>
<protein>
    <recommendedName>
        <fullName evidence="4">Chromo domain-containing protein</fullName>
    </recommendedName>
</protein>
<dbReference type="GO" id="GO:0005634">
    <property type="term" value="C:nucleus"/>
    <property type="evidence" value="ECO:0007669"/>
    <property type="project" value="UniProtKB-SubCell"/>
</dbReference>
<dbReference type="SUPFAM" id="SSF54160">
    <property type="entry name" value="Chromo domain-like"/>
    <property type="match status" value="2"/>
</dbReference>